<sequence>MQSGRNCHNPKGSKPKAKKKSSRDRIASNKRACTVRSLKKHCLLETLLSKGVSLQNRATKEIYGRNSRHMPCLKRKKKITIAKEAVVNDKMTLLCNEPLAMNMPKLPGQANPRRREKSCWDG</sequence>
<proteinExistence type="predicted"/>
<evidence type="ECO:0000313" key="2">
    <source>
        <dbReference type="EMBL" id="KNE00194.1"/>
    </source>
</evidence>
<reference evidence="3" key="1">
    <citation type="journal article" date="2015" name="BMC Genomics">
        <title>Draft genome of a commonly misdiagnosed multidrug resistant pathogen Candida auris.</title>
        <authorList>
            <person name="Chatterjee S."/>
            <person name="Alampalli S.V."/>
            <person name="Nageshan R.K."/>
            <person name="Chettiar S.T."/>
            <person name="Joshi S."/>
            <person name="Tatu U.S."/>
        </authorList>
    </citation>
    <scope>NUCLEOTIDE SEQUENCE [LARGE SCALE GENOMIC DNA]</scope>
    <source>
        <strain evidence="3">6684</strain>
    </source>
</reference>
<dbReference type="VEuPathDB" id="FungiDB:QG37_02729"/>
<evidence type="ECO:0000256" key="1">
    <source>
        <dbReference type="SAM" id="MobiDB-lite"/>
    </source>
</evidence>
<organism evidence="2 3">
    <name type="scientific">Candidozyma auris</name>
    <name type="common">Yeast</name>
    <name type="synonym">Candida auris</name>
    <dbReference type="NCBI Taxonomy" id="498019"/>
    <lineage>
        <taxon>Eukaryota</taxon>
        <taxon>Fungi</taxon>
        <taxon>Dikarya</taxon>
        <taxon>Ascomycota</taxon>
        <taxon>Saccharomycotina</taxon>
        <taxon>Pichiomycetes</taxon>
        <taxon>Metschnikowiaceae</taxon>
        <taxon>Candidozyma</taxon>
    </lineage>
</organism>
<name>A0A0L0P1R9_CANAR</name>
<comment type="caution">
    <text evidence="2">The sequence shown here is derived from an EMBL/GenBank/DDBJ whole genome shotgun (WGS) entry which is preliminary data.</text>
</comment>
<gene>
    <name evidence="2" type="ORF">QG37_02729</name>
</gene>
<dbReference type="Proteomes" id="UP000037122">
    <property type="component" value="Unassembled WGS sequence"/>
</dbReference>
<feature type="region of interest" description="Disordered" evidence="1">
    <location>
        <begin position="1"/>
        <end position="30"/>
    </location>
</feature>
<feature type="compositionally biased region" description="Basic residues" evidence="1">
    <location>
        <begin position="11"/>
        <end position="22"/>
    </location>
</feature>
<dbReference type="EMBL" id="LGST01000019">
    <property type="protein sequence ID" value="KNE00194.1"/>
    <property type="molecule type" value="Genomic_DNA"/>
</dbReference>
<dbReference type="AlphaFoldDB" id="A0A0L0P1R9"/>
<protein>
    <submittedName>
        <fullName evidence="2">Uncharacterized protein</fullName>
    </submittedName>
</protein>
<accession>A0A0L0P1R9</accession>
<feature type="region of interest" description="Disordered" evidence="1">
    <location>
        <begin position="101"/>
        <end position="122"/>
    </location>
</feature>
<evidence type="ECO:0000313" key="3">
    <source>
        <dbReference type="Proteomes" id="UP000037122"/>
    </source>
</evidence>